<evidence type="ECO:0000256" key="1">
    <source>
        <dbReference type="SAM" id="Phobius"/>
    </source>
</evidence>
<keyword evidence="1" id="KW-1133">Transmembrane helix</keyword>
<reference evidence="2" key="1">
    <citation type="submission" date="2023-10" db="EMBL/GenBank/DDBJ databases">
        <title>Genome assembly of Pristionchus species.</title>
        <authorList>
            <person name="Yoshida K."/>
            <person name="Sommer R.J."/>
        </authorList>
    </citation>
    <scope>NUCLEOTIDE SEQUENCE</scope>
    <source>
        <strain evidence="2">RS0144</strain>
    </source>
</reference>
<keyword evidence="1" id="KW-0812">Transmembrane</keyword>
<comment type="caution">
    <text evidence="2">The sequence shown here is derived from an EMBL/GenBank/DDBJ whole genome shotgun (WGS) entry which is preliminary data.</text>
</comment>
<sequence>MLEDALYQIIPVLGLATILSAILVLAILWKVQGNPRILMIFAVTDVVNGVAFISCGFYGTFVTRSGNENEFLQPSLCILRAPHLLMWAFVDASQVLSLLLFFFDRTLHAFLPLAYDKISKVYLTLKSGLVMCGASMVGVIPSFYGTVTANSSVTVSKLCRFEQVVLHHFYEPRLIFLEWLP</sequence>
<protein>
    <recommendedName>
        <fullName evidence="4">G protein-coupled receptor</fullName>
    </recommendedName>
</protein>
<feature type="transmembrane region" description="Helical" evidence="1">
    <location>
        <begin position="81"/>
        <end position="103"/>
    </location>
</feature>
<dbReference type="AlphaFoldDB" id="A0AAV5THP9"/>
<keyword evidence="1" id="KW-0472">Membrane</keyword>
<gene>
    <name evidence="2" type="ORF">PENTCL1PPCAC_16043</name>
</gene>
<name>A0AAV5THP9_9BILA</name>
<accession>A0AAV5THP9</accession>
<evidence type="ECO:0000313" key="2">
    <source>
        <dbReference type="EMBL" id="GMS93868.1"/>
    </source>
</evidence>
<feature type="non-terminal residue" evidence="2">
    <location>
        <position position="181"/>
    </location>
</feature>
<evidence type="ECO:0008006" key="4">
    <source>
        <dbReference type="Google" id="ProtNLM"/>
    </source>
</evidence>
<keyword evidence="3" id="KW-1185">Reference proteome</keyword>
<dbReference type="Proteomes" id="UP001432027">
    <property type="component" value="Unassembled WGS sequence"/>
</dbReference>
<feature type="transmembrane region" description="Helical" evidence="1">
    <location>
        <begin position="40"/>
        <end position="61"/>
    </location>
</feature>
<organism evidence="2 3">
    <name type="scientific">Pristionchus entomophagus</name>
    <dbReference type="NCBI Taxonomy" id="358040"/>
    <lineage>
        <taxon>Eukaryota</taxon>
        <taxon>Metazoa</taxon>
        <taxon>Ecdysozoa</taxon>
        <taxon>Nematoda</taxon>
        <taxon>Chromadorea</taxon>
        <taxon>Rhabditida</taxon>
        <taxon>Rhabditina</taxon>
        <taxon>Diplogasteromorpha</taxon>
        <taxon>Diplogasteroidea</taxon>
        <taxon>Neodiplogasteridae</taxon>
        <taxon>Pristionchus</taxon>
    </lineage>
</organism>
<evidence type="ECO:0000313" key="3">
    <source>
        <dbReference type="Proteomes" id="UP001432027"/>
    </source>
</evidence>
<feature type="transmembrane region" description="Helical" evidence="1">
    <location>
        <begin position="6"/>
        <end position="28"/>
    </location>
</feature>
<proteinExistence type="predicted"/>
<feature type="transmembrane region" description="Helical" evidence="1">
    <location>
        <begin position="123"/>
        <end position="144"/>
    </location>
</feature>
<dbReference type="EMBL" id="BTSX01000004">
    <property type="protein sequence ID" value="GMS93868.1"/>
    <property type="molecule type" value="Genomic_DNA"/>
</dbReference>